<dbReference type="EMBL" id="SNRW01003176">
    <property type="protein sequence ID" value="KAA6390580.1"/>
    <property type="molecule type" value="Genomic_DNA"/>
</dbReference>
<comment type="caution">
    <text evidence="1">The sequence shown here is derived from an EMBL/GenBank/DDBJ whole genome shotgun (WGS) entry which is preliminary data.</text>
</comment>
<sequence>MIPIPNLLRPLASLTIFKLGNHSNQELDRLRQNVRSNSRECLSLIHLYGDAYDFADLVNVEYEKVNCISFSNAGGIGEEFDLGVRNGLNNIYNFLKEQHEGRNRSWQQSFQPLPLLAQRTEEQIEEEGANEEIEAQMNKNGYAGKIKYLTNKAKVEILNHFIHGRRM</sequence>
<accession>A0A5J4W721</accession>
<protein>
    <submittedName>
        <fullName evidence="1">Uncharacterized protein</fullName>
    </submittedName>
</protein>
<evidence type="ECO:0000313" key="1">
    <source>
        <dbReference type="EMBL" id="KAA6390580.1"/>
    </source>
</evidence>
<gene>
    <name evidence="1" type="ORF">EZS28_013895</name>
</gene>
<organism evidence="1 2">
    <name type="scientific">Streblomastix strix</name>
    <dbReference type="NCBI Taxonomy" id="222440"/>
    <lineage>
        <taxon>Eukaryota</taxon>
        <taxon>Metamonada</taxon>
        <taxon>Preaxostyla</taxon>
        <taxon>Oxymonadida</taxon>
        <taxon>Streblomastigidae</taxon>
        <taxon>Streblomastix</taxon>
    </lineage>
</organism>
<reference evidence="1 2" key="1">
    <citation type="submission" date="2019-03" db="EMBL/GenBank/DDBJ databases">
        <title>Single cell metagenomics reveals metabolic interactions within the superorganism composed of flagellate Streblomastix strix and complex community of Bacteroidetes bacteria on its surface.</title>
        <authorList>
            <person name="Treitli S.C."/>
            <person name="Kolisko M."/>
            <person name="Husnik F."/>
            <person name="Keeling P."/>
            <person name="Hampl V."/>
        </authorList>
    </citation>
    <scope>NUCLEOTIDE SEQUENCE [LARGE SCALE GENOMIC DNA]</scope>
    <source>
        <strain evidence="1">ST1C</strain>
    </source>
</reference>
<dbReference type="AlphaFoldDB" id="A0A5J4W721"/>
<evidence type="ECO:0000313" key="2">
    <source>
        <dbReference type="Proteomes" id="UP000324800"/>
    </source>
</evidence>
<proteinExistence type="predicted"/>
<dbReference type="Proteomes" id="UP000324800">
    <property type="component" value="Unassembled WGS sequence"/>
</dbReference>
<name>A0A5J4W721_9EUKA</name>